<keyword evidence="1" id="KW-0812">Transmembrane</keyword>
<feature type="transmembrane region" description="Helical" evidence="1">
    <location>
        <begin position="228"/>
        <end position="247"/>
    </location>
</feature>
<feature type="transmembrane region" description="Helical" evidence="1">
    <location>
        <begin position="178"/>
        <end position="196"/>
    </location>
</feature>
<feature type="chain" id="PRO_5012850803" evidence="2">
    <location>
        <begin position="25"/>
        <end position="248"/>
    </location>
</feature>
<dbReference type="Proteomes" id="UP000292859">
    <property type="component" value="Unassembled WGS sequence"/>
</dbReference>
<proteinExistence type="predicted"/>
<dbReference type="EMBL" id="SIRL01000001">
    <property type="protein sequence ID" value="TBN53101.1"/>
    <property type="molecule type" value="Genomic_DNA"/>
</dbReference>
<feature type="transmembrane region" description="Helical" evidence="1">
    <location>
        <begin position="123"/>
        <end position="141"/>
    </location>
</feature>
<dbReference type="RefSeq" id="WP_089386234.1">
    <property type="nucleotide sequence ID" value="NZ_FZNM01000001.1"/>
</dbReference>
<feature type="transmembrane region" description="Helical" evidence="1">
    <location>
        <begin position="68"/>
        <end position="86"/>
    </location>
</feature>
<feature type="signal peptide" evidence="2">
    <location>
        <begin position="1"/>
        <end position="24"/>
    </location>
</feature>
<sequence length="248" mass="25243">MARAANILYLASAMLFVASGIALATMTRPAVQIVPPVMPEALSHGLMPIAMAAPAATLPQLYVQPQSLLMWALLIALWGLLLLDGIQQYRQPADGPRNPARLPLTCCLAVGAIWPWIVTVNTPVAILGALMMLCAALSGAIQARGQARAAPGFLAGWSLALGTATVATLIGAPLSLTTPQAALLAILPGAVIGLIAQDRIGPSISFSLALIWAFCAVAVSTMGSSPGVALAAIIGISGMGVVLVRAAT</sequence>
<keyword evidence="2" id="KW-0732">Signal</keyword>
<reference evidence="3" key="2">
    <citation type="submission" date="2017-06" db="EMBL/GenBank/DDBJ databases">
        <authorList>
            <person name="Kim H.J."/>
            <person name="Triplett B.A."/>
        </authorList>
    </citation>
    <scope>NUCLEOTIDE SEQUENCE [LARGE SCALE GENOMIC DNA]</scope>
    <source>
        <strain evidence="3">DSM 26170</strain>
    </source>
</reference>
<evidence type="ECO:0000313" key="5">
    <source>
        <dbReference type="Proteomes" id="UP000198409"/>
    </source>
</evidence>
<organism evidence="3 5">
    <name type="scientific">Paracoccus sediminis</name>
    <dbReference type="NCBI Taxonomy" id="1214787"/>
    <lineage>
        <taxon>Bacteria</taxon>
        <taxon>Pseudomonadati</taxon>
        <taxon>Pseudomonadota</taxon>
        <taxon>Alphaproteobacteria</taxon>
        <taxon>Rhodobacterales</taxon>
        <taxon>Paracoccaceae</taxon>
        <taxon>Paracoccus</taxon>
    </lineage>
</organism>
<reference evidence="4 6" key="3">
    <citation type="submission" date="2019-02" db="EMBL/GenBank/DDBJ databases">
        <authorList>
            <person name="Zhang G."/>
        </authorList>
    </citation>
    <scope>NUCLEOTIDE SEQUENCE [LARGE SCALE GENOMIC DNA]</scope>
    <source>
        <strain evidence="4 6">CMB17</strain>
    </source>
</reference>
<evidence type="ECO:0000313" key="6">
    <source>
        <dbReference type="Proteomes" id="UP000292859"/>
    </source>
</evidence>
<dbReference type="EMBL" id="FZNM01000001">
    <property type="protein sequence ID" value="SNR23108.1"/>
    <property type="molecule type" value="Genomic_DNA"/>
</dbReference>
<name>A0A238UM52_9RHOB</name>
<evidence type="ECO:0000313" key="4">
    <source>
        <dbReference type="EMBL" id="TBN53101.1"/>
    </source>
</evidence>
<reference evidence="5" key="1">
    <citation type="submission" date="2017-06" db="EMBL/GenBank/DDBJ databases">
        <authorList>
            <person name="Varghese N."/>
            <person name="Submissions S."/>
        </authorList>
    </citation>
    <scope>NUCLEOTIDE SEQUENCE [LARGE SCALE GENOMIC DNA]</scope>
    <source>
        <strain evidence="5">DSM 26170</strain>
    </source>
</reference>
<evidence type="ECO:0000313" key="3">
    <source>
        <dbReference type="EMBL" id="SNR23108.1"/>
    </source>
</evidence>
<accession>A0A238UM52</accession>
<feature type="transmembrane region" description="Helical" evidence="1">
    <location>
        <begin position="98"/>
        <end position="117"/>
    </location>
</feature>
<keyword evidence="1" id="KW-1133">Transmembrane helix</keyword>
<feature type="transmembrane region" description="Helical" evidence="1">
    <location>
        <begin position="153"/>
        <end position="172"/>
    </location>
</feature>
<protein>
    <submittedName>
        <fullName evidence="3">Uncharacterized protein</fullName>
    </submittedName>
</protein>
<dbReference type="AlphaFoldDB" id="A0A238UM52"/>
<keyword evidence="6" id="KW-1185">Reference proteome</keyword>
<keyword evidence="1" id="KW-0472">Membrane</keyword>
<evidence type="ECO:0000256" key="1">
    <source>
        <dbReference type="SAM" id="Phobius"/>
    </source>
</evidence>
<evidence type="ECO:0000256" key="2">
    <source>
        <dbReference type="SAM" id="SignalP"/>
    </source>
</evidence>
<dbReference type="Proteomes" id="UP000198409">
    <property type="component" value="Unassembled WGS sequence"/>
</dbReference>
<feature type="transmembrane region" description="Helical" evidence="1">
    <location>
        <begin position="203"/>
        <end position="222"/>
    </location>
</feature>
<gene>
    <name evidence="4" type="ORF">EYF88_02580</name>
    <name evidence="3" type="ORF">SAMN06265378_101109</name>
</gene>
<dbReference type="OrthoDB" id="7771791at2"/>